<sequence>MGKSRKAKRRAAAREARNLSPESREFSPSMDDPSSPHETMSAVSTTSETARRDSWGDGQDVPIVDSQISGKSAKDGFSPEKSENNTVLQKHIQFWDRDRDGVIRPWDTFFGFRDLGFGFLFCLVAVVVIHFVLSYPTRLTRSWFPDPLWRVYLTGVRKVKPDSGSGAQWQGGGRFDEEAFNARFSQFDKTGWGFLTGRELWRMVRSNRGAWDLIGWLAATLEFVTAWVLLQKEGRVSKEDLRGVYDGSVFWRVKEARESGDGWRKGFSWPNLVNLSKGELAPKQEMDPGK</sequence>
<dbReference type="KEGG" id="cthr:CTHT_0049410"/>
<feature type="compositionally biased region" description="Polar residues" evidence="2">
    <location>
        <begin position="36"/>
        <end position="48"/>
    </location>
</feature>
<evidence type="ECO:0000313" key="4">
    <source>
        <dbReference type="EMBL" id="EGS19475.1"/>
    </source>
</evidence>
<dbReference type="OMA" id="FARTHSN"/>
<dbReference type="GO" id="GO:0004497">
    <property type="term" value="F:monooxygenase activity"/>
    <property type="evidence" value="ECO:0007669"/>
    <property type="project" value="TreeGrafter"/>
</dbReference>
<keyword evidence="3" id="KW-1133">Transmembrane helix</keyword>
<comment type="similarity">
    <text evidence="1">Belongs to the caleosin family.</text>
</comment>
<keyword evidence="3" id="KW-0472">Membrane</keyword>
<dbReference type="GO" id="GO:0005509">
    <property type="term" value="F:calcium ion binding"/>
    <property type="evidence" value="ECO:0007669"/>
    <property type="project" value="TreeGrafter"/>
</dbReference>
<dbReference type="HOGENOM" id="CLU_062049_1_0_1"/>
<reference evidence="4 5" key="1">
    <citation type="journal article" date="2011" name="Cell">
        <title>Insight into structure and assembly of the nuclear pore complex by utilizing the genome of a eukaryotic thermophile.</title>
        <authorList>
            <person name="Amlacher S."/>
            <person name="Sarges P."/>
            <person name="Flemming D."/>
            <person name="van Noort V."/>
            <person name="Kunze R."/>
            <person name="Devos D.P."/>
            <person name="Arumugam M."/>
            <person name="Bork P."/>
            <person name="Hurt E."/>
        </authorList>
    </citation>
    <scope>NUCLEOTIDE SEQUENCE [LARGE SCALE GENOMIC DNA]</scope>
    <source>
        <strain evidence="5">DSM 1495 / CBS 144.50 / IMI 039719</strain>
    </source>
</reference>
<dbReference type="EMBL" id="GL988044">
    <property type="protein sequence ID" value="EGS19475.1"/>
    <property type="molecule type" value="Genomic_DNA"/>
</dbReference>
<protein>
    <recommendedName>
        <fullName evidence="6">Calcium ion binding protein</fullName>
    </recommendedName>
</protein>
<dbReference type="RefSeq" id="XP_006695297.1">
    <property type="nucleotide sequence ID" value="XM_006695234.1"/>
</dbReference>
<evidence type="ECO:0000256" key="2">
    <source>
        <dbReference type="SAM" id="MobiDB-lite"/>
    </source>
</evidence>
<dbReference type="GeneID" id="18258979"/>
<dbReference type="InterPro" id="IPR007736">
    <property type="entry name" value="Caleosin-related"/>
</dbReference>
<organism evidence="5">
    <name type="scientific">Chaetomium thermophilum (strain DSM 1495 / CBS 144.50 / IMI 039719)</name>
    <name type="common">Thermochaetoides thermophila</name>
    <dbReference type="NCBI Taxonomy" id="759272"/>
    <lineage>
        <taxon>Eukaryota</taxon>
        <taxon>Fungi</taxon>
        <taxon>Dikarya</taxon>
        <taxon>Ascomycota</taxon>
        <taxon>Pezizomycotina</taxon>
        <taxon>Sordariomycetes</taxon>
        <taxon>Sordariomycetidae</taxon>
        <taxon>Sordariales</taxon>
        <taxon>Chaetomiaceae</taxon>
        <taxon>Thermochaetoides</taxon>
    </lineage>
</organism>
<dbReference type="STRING" id="759272.G0SB95"/>
<feature type="compositionally biased region" description="Basic and acidic residues" evidence="2">
    <location>
        <begin position="12"/>
        <end position="25"/>
    </location>
</feature>
<feature type="compositionally biased region" description="Basic residues" evidence="2">
    <location>
        <begin position="1"/>
        <end position="11"/>
    </location>
</feature>
<evidence type="ECO:0000313" key="5">
    <source>
        <dbReference type="Proteomes" id="UP000008066"/>
    </source>
</evidence>
<dbReference type="PANTHER" id="PTHR31495">
    <property type="entry name" value="PEROXYGENASE 3-RELATED"/>
    <property type="match status" value="1"/>
</dbReference>
<keyword evidence="3" id="KW-0812">Transmembrane</keyword>
<gene>
    <name evidence="4" type="ORF">CTHT_0049410</name>
</gene>
<feature type="transmembrane region" description="Helical" evidence="3">
    <location>
        <begin position="115"/>
        <end position="135"/>
    </location>
</feature>
<dbReference type="eggNOG" id="ENOG502QQD0">
    <property type="taxonomic scope" value="Eukaryota"/>
</dbReference>
<keyword evidence="5" id="KW-1185">Reference proteome</keyword>
<dbReference type="AlphaFoldDB" id="G0SB95"/>
<proteinExistence type="inferred from homology"/>
<dbReference type="Pfam" id="PF05042">
    <property type="entry name" value="Caleosin"/>
    <property type="match status" value="1"/>
</dbReference>
<name>G0SB95_CHATD</name>
<feature type="transmembrane region" description="Helical" evidence="3">
    <location>
        <begin position="213"/>
        <end position="230"/>
    </location>
</feature>
<dbReference type="Proteomes" id="UP000008066">
    <property type="component" value="Unassembled WGS sequence"/>
</dbReference>
<accession>G0SB95</accession>
<feature type="region of interest" description="Disordered" evidence="2">
    <location>
        <begin position="1"/>
        <end position="63"/>
    </location>
</feature>
<evidence type="ECO:0000256" key="1">
    <source>
        <dbReference type="ARBA" id="ARBA00006765"/>
    </source>
</evidence>
<dbReference type="PANTHER" id="PTHR31495:SF0">
    <property type="entry name" value="BINDING PROTEIN CALEOSIN, PUTATIVE (AFU_ORTHOLOGUE AFUA_5G13750)-RELATED"/>
    <property type="match status" value="1"/>
</dbReference>
<evidence type="ECO:0000256" key="3">
    <source>
        <dbReference type="SAM" id="Phobius"/>
    </source>
</evidence>
<dbReference type="OrthoDB" id="640742at2759"/>
<evidence type="ECO:0008006" key="6">
    <source>
        <dbReference type="Google" id="ProtNLM"/>
    </source>
</evidence>